<dbReference type="GO" id="GO:0003677">
    <property type="term" value="F:DNA binding"/>
    <property type="evidence" value="ECO:0007669"/>
    <property type="project" value="UniProtKB-UniRule"/>
</dbReference>
<sequence>MLNHSSTLTNTELLDLWLHGKSKNTIDGYRRHAERFFCHVNKPLADCTLMDIQLWVMTLHCSDNSKRVAVGAIKSLLSFAKQLGVVSANLGILIKSPKSRNRLAERILTQEEVKLLISSTTNSRDHAIIRLFYLAGLRVSELCGLKWRDLKARGDGGQITVFGKGEKTRTVLVGAGMWKEINSLKGYAKHDDPVFISAKGGHLCRSMVFHIVKKAANRAGIEGNVSPHWLRHSHASHSLDRGAPIHLLQKTLGHSSVAITEMYLHARPTDSSGLYLPDDDE</sequence>
<dbReference type="Pfam" id="PF00589">
    <property type="entry name" value="Phage_integrase"/>
    <property type="match status" value="1"/>
</dbReference>
<evidence type="ECO:0000259" key="4">
    <source>
        <dbReference type="PROSITE" id="PS51898"/>
    </source>
</evidence>
<evidence type="ECO:0000256" key="1">
    <source>
        <dbReference type="ARBA" id="ARBA00023125"/>
    </source>
</evidence>
<keyword evidence="1 3" id="KW-0238">DNA-binding</keyword>
<dbReference type="GO" id="GO:0015074">
    <property type="term" value="P:DNA integration"/>
    <property type="evidence" value="ECO:0007669"/>
    <property type="project" value="InterPro"/>
</dbReference>
<evidence type="ECO:0000259" key="5">
    <source>
        <dbReference type="PROSITE" id="PS51900"/>
    </source>
</evidence>
<dbReference type="GO" id="GO:0006310">
    <property type="term" value="P:DNA recombination"/>
    <property type="evidence" value="ECO:0007669"/>
    <property type="project" value="UniProtKB-KW"/>
</dbReference>
<dbReference type="SUPFAM" id="SSF56349">
    <property type="entry name" value="DNA breaking-rejoining enzymes"/>
    <property type="match status" value="1"/>
</dbReference>
<dbReference type="PANTHER" id="PTHR30349:SF81">
    <property type="entry name" value="TYROSINE RECOMBINASE XERC"/>
    <property type="match status" value="1"/>
</dbReference>
<keyword evidence="2" id="KW-0233">DNA recombination</keyword>
<organism evidence="6 7">
    <name type="scientific">Nodularia spumigena UHCC 0039</name>
    <dbReference type="NCBI Taxonomy" id="1914872"/>
    <lineage>
        <taxon>Bacteria</taxon>
        <taxon>Bacillati</taxon>
        <taxon>Cyanobacteriota</taxon>
        <taxon>Cyanophyceae</taxon>
        <taxon>Nostocales</taxon>
        <taxon>Nodulariaceae</taxon>
        <taxon>Nodularia</taxon>
    </lineage>
</organism>
<dbReference type="RefSeq" id="WP_107807055.1">
    <property type="nucleotide sequence ID" value="NZ_CAWNZE010000002.1"/>
</dbReference>
<dbReference type="InterPro" id="IPR011010">
    <property type="entry name" value="DNA_brk_join_enz"/>
</dbReference>
<evidence type="ECO:0000313" key="7">
    <source>
        <dbReference type="Proteomes" id="UP000244056"/>
    </source>
</evidence>
<dbReference type="Gene3D" id="1.10.150.130">
    <property type="match status" value="1"/>
</dbReference>
<feature type="domain" description="Core-binding (CB)" evidence="5">
    <location>
        <begin position="8"/>
        <end position="81"/>
    </location>
</feature>
<name>A0A2S0QBH2_NODSP</name>
<keyword evidence="6" id="KW-0614">Plasmid</keyword>
<dbReference type="Proteomes" id="UP000244056">
    <property type="component" value="Plasmid pUHCC0039a"/>
</dbReference>
<dbReference type="PROSITE" id="PS51900">
    <property type="entry name" value="CB"/>
    <property type="match status" value="1"/>
</dbReference>
<dbReference type="PANTHER" id="PTHR30349">
    <property type="entry name" value="PHAGE INTEGRASE-RELATED"/>
    <property type="match status" value="1"/>
</dbReference>
<gene>
    <name evidence="6" type="primary">xerD_2</name>
    <name evidence="6" type="ORF">BMF81_04717</name>
</gene>
<dbReference type="PROSITE" id="PS51898">
    <property type="entry name" value="TYR_RECOMBINASE"/>
    <property type="match status" value="1"/>
</dbReference>
<dbReference type="InterPro" id="IPR050090">
    <property type="entry name" value="Tyrosine_recombinase_XerCD"/>
</dbReference>
<feature type="domain" description="Tyr recombinase" evidence="4">
    <location>
        <begin position="103"/>
        <end position="276"/>
    </location>
</feature>
<dbReference type="InterPro" id="IPR013762">
    <property type="entry name" value="Integrase-like_cat_sf"/>
</dbReference>
<dbReference type="InterPro" id="IPR044068">
    <property type="entry name" value="CB"/>
</dbReference>
<dbReference type="Gene3D" id="1.10.443.10">
    <property type="entry name" value="Intergrase catalytic core"/>
    <property type="match status" value="1"/>
</dbReference>
<evidence type="ECO:0000256" key="2">
    <source>
        <dbReference type="ARBA" id="ARBA00023172"/>
    </source>
</evidence>
<dbReference type="GeneID" id="78019911"/>
<dbReference type="KEGG" id="nsp:BMF81_04717"/>
<proteinExistence type="predicted"/>
<dbReference type="InterPro" id="IPR010998">
    <property type="entry name" value="Integrase_recombinase_N"/>
</dbReference>
<accession>A0A2S0QBH2</accession>
<evidence type="ECO:0000256" key="3">
    <source>
        <dbReference type="PROSITE-ProRule" id="PRU01248"/>
    </source>
</evidence>
<reference evidence="6 7" key="1">
    <citation type="submission" date="2017-03" db="EMBL/GenBank/DDBJ databases">
        <title>Comparative genomics of the toxic Baltic Sea cyanobacteria Nodularia spumigena UHCC 0039 and its response on varying salinity.</title>
        <authorList>
            <person name="Teikari J.E."/>
        </authorList>
    </citation>
    <scope>NUCLEOTIDE SEQUENCE [LARGE SCALE GENOMIC DNA]</scope>
    <source>
        <strain evidence="6 7">UHCC 0039</strain>
        <plasmid evidence="7">puhcc0039a</plasmid>
    </source>
</reference>
<protein>
    <submittedName>
        <fullName evidence="6">Tyrosine recombinase XerD</fullName>
    </submittedName>
</protein>
<dbReference type="EMBL" id="CP020115">
    <property type="protein sequence ID" value="AVZ31721.1"/>
    <property type="molecule type" value="Genomic_DNA"/>
</dbReference>
<dbReference type="AlphaFoldDB" id="A0A2S0QBH2"/>
<dbReference type="InterPro" id="IPR002104">
    <property type="entry name" value="Integrase_catalytic"/>
</dbReference>
<evidence type="ECO:0000313" key="6">
    <source>
        <dbReference type="EMBL" id="AVZ31721.1"/>
    </source>
</evidence>
<geneLocation type="plasmid" evidence="7">
    <name>puhcc0039a</name>
</geneLocation>